<keyword evidence="1" id="KW-0805">Transcription regulation</keyword>
<reference evidence="4" key="1">
    <citation type="submission" date="2019-10" db="EMBL/GenBank/DDBJ databases">
        <authorList>
            <person name="Zhang R."/>
            <person name="Pan Y."/>
            <person name="Wang J."/>
            <person name="Ma R."/>
            <person name="Yu S."/>
        </authorList>
    </citation>
    <scope>NUCLEOTIDE SEQUENCE</scope>
    <source>
        <strain evidence="4">LA-IB0</strain>
        <tissue evidence="4">Leaf</tissue>
    </source>
</reference>
<dbReference type="PANTHER" id="PTHR33124:SF40">
    <property type="entry name" value="TRANSCRIPTION FACTOR IBH1"/>
    <property type="match status" value="1"/>
</dbReference>
<comment type="caution">
    <text evidence="4">The sequence shown here is derived from an EMBL/GenBank/DDBJ whole genome shotgun (WGS) entry which is preliminary data.</text>
</comment>
<organism evidence="4 5">
    <name type="scientific">Buddleja alternifolia</name>
    <dbReference type="NCBI Taxonomy" id="168488"/>
    <lineage>
        <taxon>Eukaryota</taxon>
        <taxon>Viridiplantae</taxon>
        <taxon>Streptophyta</taxon>
        <taxon>Embryophyta</taxon>
        <taxon>Tracheophyta</taxon>
        <taxon>Spermatophyta</taxon>
        <taxon>Magnoliopsida</taxon>
        <taxon>eudicotyledons</taxon>
        <taxon>Gunneridae</taxon>
        <taxon>Pentapetalae</taxon>
        <taxon>asterids</taxon>
        <taxon>lamiids</taxon>
        <taxon>Lamiales</taxon>
        <taxon>Scrophulariaceae</taxon>
        <taxon>Buddlejeae</taxon>
        <taxon>Buddleja</taxon>
    </lineage>
</organism>
<gene>
    <name evidence="4" type="ORF">BUALT_Bualt02G0169000</name>
</gene>
<sequence length="245" mass="27917">MTTNKNLPTNPNPIKTRFAIKFLQAMKKLNKNNKAPSPSMANKYKRYRYHIIRGAAYSSMASAVGPRRAWSRAILSKIGNRGLHRYLMKRSRTRRRHAHFRKIRIRVVRSGNPRLLGFDEEQEKDLREIVPGGEEMGFCRLLNETAHYIKCLRAQKRGMWMWSIIWVGGVGAVGRNEHEVAVQDGAQGRYPARRGIAFTCSETAEWSGNNVAHFIARDDLLVSDLVSVLPALAQSVFSNISRLIE</sequence>
<evidence type="ECO:0000259" key="3">
    <source>
        <dbReference type="Pfam" id="PF26576"/>
    </source>
</evidence>
<proteinExistence type="predicted"/>
<evidence type="ECO:0000256" key="1">
    <source>
        <dbReference type="ARBA" id="ARBA00023015"/>
    </source>
</evidence>
<dbReference type="PANTHER" id="PTHR33124">
    <property type="entry name" value="TRANSCRIPTION FACTOR IBH1-LIKE 1"/>
    <property type="match status" value="1"/>
</dbReference>
<accession>A0AAV6Y7L5</accession>
<feature type="domain" description="IBH1-like N-terminal" evidence="3">
    <location>
        <begin position="14"/>
        <end position="78"/>
    </location>
</feature>
<evidence type="ECO:0000313" key="5">
    <source>
        <dbReference type="Proteomes" id="UP000826271"/>
    </source>
</evidence>
<dbReference type="EMBL" id="WHWC01000002">
    <property type="protein sequence ID" value="KAG8388861.1"/>
    <property type="molecule type" value="Genomic_DNA"/>
</dbReference>
<evidence type="ECO:0000256" key="2">
    <source>
        <dbReference type="ARBA" id="ARBA00023163"/>
    </source>
</evidence>
<dbReference type="AlphaFoldDB" id="A0AAV6Y7L5"/>
<dbReference type="InterPro" id="IPR044660">
    <property type="entry name" value="IBH1-like"/>
</dbReference>
<dbReference type="InterPro" id="IPR059002">
    <property type="entry name" value="IBH1_N"/>
</dbReference>
<keyword evidence="5" id="KW-1185">Reference proteome</keyword>
<dbReference type="GO" id="GO:0006355">
    <property type="term" value="P:regulation of DNA-templated transcription"/>
    <property type="evidence" value="ECO:0007669"/>
    <property type="project" value="InterPro"/>
</dbReference>
<keyword evidence="2" id="KW-0804">Transcription</keyword>
<name>A0AAV6Y7L5_9LAMI</name>
<dbReference type="Proteomes" id="UP000826271">
    <property type="component" value="Unassembled WGS sequence"/>
</dbReference>
<dbReference type="Pfam" id="PF26576">
    <property type="entry name" value="IBH1_N"/>
    <property type="match status" value="1"/>
</dbReference>
<evidence type="ECO:0000313" key="4">
    <source>
        <dbReference type="EMBL" id="KAG8388861.1"/>
    </source>
</evidence>
<protein>
    <recommendedName>
        <fullName evidence="3">IBH1-like N-terminal domain-containing protein</fullName>
    </recommendedName>
</protein>